<dbReference type="EMBL" id="JBAGNM010000010">
    <property type="protein sequence ID" value="MEW6955059.1"/>
    <property type="molecule type" value="Genomic_DNA"/>
</dbReference>
<reference evidence="2 3" key="1">
    <citation type="submission" date="2024-01" db="EMBL/GenBank/DDBJ databases">
        <title>Genomic analysis and antimicrobial resistance profiles of Trueperella pyogenes isolated from domestic and wild animals.</title>
        <authorList>
            <person name="Magossi G."/>
            <person name="Gzyl K.E."/>
            <person name="Holman D.B."/>
            <person name="Amat S."/>
        </authorList>
    </citation>
    <scope>NUCLEOTIDE SEQUENCE [LARGE SCALE GENOMIC DNA]</scope>
    <source>
        <strain evidence="2 3">1494</strain>
    </source>
</reference>
<evidence type="ECO:0000313" key="2">
    <source>
        <dbReference type="EMBL" id="MEW6955059.1"/>
    </source>
</evidence>
<accession>A0ABV3ND81</accession>
<keyword evidence="3" id="KW-1185">Reference proteome</keyword>
<evidence type="ECO:0000313" key="3">
    <source>
        <dbReference type="Proteomes" id="UP001555100"/>
    </source>
</evidence>
<gene>
    <name evidence="2" type="ORF">V3M73_08500</name>
</gene>
<feature type="region of interest" description="Disordered" evidence="1">
    <location>
        <begin position="71"/>
        <end position="96"/>
    </location>
</feature>
<dbReference type="RefSeq" id="WP_367191905.1">
    <property type="nucleotide sequence ID" value="NZ_JBAGLR010000009.1"/>
</dbReference>
<protein>
    <submittedName>
        <fullName evidence="2">Uncharacterized protein</fullName>
    </submittedName>
</protein>
<organism evidence="2 3">
    <name type="scientific">Trueperella pyogenes</name>
    <dbReference type="NCBI Taxonomy" id="1661"/>
    <lineage>
        <taxon>Bacteria</taxon>
        <taxon>Bacillati</taxon>
        <taxon>Actinomycetota</taxon>
        <taxon>Actinomycetes</taxon>
        <taxon>Actinomycetales</taxon>
        <taxon>Actinomycetaceae</taxon>
        <taxon>Trueperella</taxon>
    </lineage>
</organism>
<name>A0ABV3ND81_9ACTO</name>
<evidence type="ECO:0000256" key="1">
    <source>
        <dbReference type="SAM" id="MobiDB-lite"/>
    </source>
</evidence>
<proteinExistence type="predicted"/>
<comment type="caution">
    <text evidence="2">The sequence shown here is derived from an EMBL/GenBank/DDBJ whole genome shotgun (WGS) entry which is preliminary data.</text>
</comment>
<dbReference type="Proteomes" id="UP001555100">
    <property type="component" value="Unassembled WGS sequence"/>
</dbReference>
<feature type="compositionally biased region" description="Basic residues" evidence="1">
    <location>
        <begin position="77"/>
        <end position="96"/>
    </location>
</feature>
<sequence length="96" mass="10571">MVTSLLTQYHRTGEAITDAEPVAINSKDAILLSAGNGGTLPEGISHERANKVTANTRYEVSVNTRYGVERVGAQAQARRKKREGAHYRRQGHGRLR</sequence>